<name>A0A1Y1UKD7_9TREE</name>
<evidence type="ECO:0000313" key="1">
    <source>
        <dbReference type="EMBL" id="ORX37997.1"/>
    </source>
</evidence>
<proteinExistence type="predicted"/>
<reference evidence="1 2" key="1">
    <citation type="submission" date="2017-03" db="EMBL/GenBank/DDBJ databases">
        <title>Widespread Adenine N6-methylation of Active Genes in Fungi.</title>
        <authorList>
            <consortium name="DOE Joint Genome Institute"/>
            <person name="Mondo S.J."/>
            <person name="Dannebaum R.O."/>
            <person name="Kuo R.C."/>
            <person name="Louie K.B."/>
            <person name="Bewick A.J."/>
            <person name="Labutti K."/>
            <person name="Haridas S."/>
            <person name="Kuo A."/>
            <person name="Salamov A."/>
            <person name="Ahrendt S.R."/>
            <person name="Lau R."/>
            <person name="Bowen B.P."/>
            <person name="Lipzen A."/>
            <person name="Sullivan W."/>
            <person name="Andreopoulos W.B."/>
            <person name="Clum A."/>
            <person name="Lindquist E."/>
            <person name="Daum C."/>
            <person name="Northen T.R."/>
            <person name="Ramamoorthy G."/>
            <person name="Schmitz R.J."/>
            <person name="Gryganskyi A."/>
            <person name="Culley D."/>
            <person name="Magnuson J."/>
            <person name="James T.Y."/>
            <person name="O'Malley M.A."/>
            <person name="Stajich J.E."/>
            <person name="Spatafora J.W."/>
            <person name="Visel A."/>
            <person name="Grigoriev I.V."/>
        </authorList>
    </citation>
    <scope>NUCLEOTIDE SEQUENCE [LARGE SCALE GENOMIC DNA]</scope>
    <source>
        <strain evidence="1 2">NRRL Y-17943</strain>
    </source>
</reference>
<dbReference type="Proteomes" id="UP000193218">
    <property type="component" value="Unassembled WGS sequence"/>
</dbReference>
<dbReference type="CDD" id="cd12148">
    <property type="entry name" value="fungal_TF_MHR"/>
    <property type="match status" value="1"/>
</dbReference>
<evidence type="ECO:0008006" key="3">
    <source>
        <dbReference type="Google" id="ProtNLM"/>
    </source>
</evidence>
<dbReference type="OrthoDB" id="2575102at2759"/>
<keyword evidence="2" id="KW-1185">Reference proteome</keyword>
<dbReference type="GeneID" id="33554525"/>
<dbReference type="InParanoid" id="A0A1Y1UKD7"/>
<protein>
    <recommendedName>
        <fullName evidence="3">Transcription factor domain-containing protein</fullName>
    </recommendedName>
</protein>
<comment type="caution">
    <text evidence="1">The sequence shown here is derived from an EMBL/GenBank/DDBJ whole genome shotgun (WGS) entry which is preliminary data.</text>
</comment>
<dbReference type="RefSeq" id="XP_021871984.1">
    <property type="nucleotide sequence ID" value="XM_022012717.1"/>
</dbReference>
<dbReference type="EMBL" id="NBSH01000005">
    <property type="protein sequence ID" value="ORX37997.1"/>
    <property type="molecule type" value="Genomic_DNA"/>
</dbReference>
<gene>
    <name evidence="1" type="ORF">BD324DRAFT_413359</name>
</gene>
<sequence>MVRLAGLGLDPTGIVFHDSSRVIKQASFYRNSAVETNLISFYLGTVPTHTDIFDREKARNLFPRFATLPESLMDDETAYVFACLCKAADMRVQERWSGTDIPESDRKQFQDLAIGYYHLACEAVGQASIPSILTLSALQYLTTFAAARGSRTQTMNLLQKMGWQVHQLGLCKKATANLYDLSDGAGQLLASVLYMDSQCGILLDLSSQILTSELDWDPSIDTPPPISATSLKVMRLEADFLDLSTKIDFQNDVHLVLRTESNWSSFLKSVHIQHTTEKEGMRHSFLGWALIRVSMLSIMLRSPLLYHETLGSSSLSIVARSASTVLRVYWDLTLIGKLEPCWPQLRRITTCIQLVILTCAEGHLHPTEARDLLSIGIDLVRKHEPVSDTAVQMAASFQNAKNKLLHGLSVSQLSPSDPLGDLSSVGTGHEAGSGNPNAEMDWPSFFAGLTDMDTNPFTEESPFDLLDKGMA</sequence>
<dbReference type="AlphaFoldDB" id="A0A1Y1UKD7"/>
<organism evidence="1 2">
    <name type="scientific">Kockovaella imperatae</name>
    <dbReference type="NCBI Taxonomy" id="4999"/>
    <lineage>
        <taxon>Eukaryota</taxon>
        <taxon>Fungi</taxon>
        <taxon>Dikarya</taxon>
        <taxon>Basidiomycota</taxon>
        <taxon>Agaricomycotina</taxon>
        <taxon>Tremellomycetes</taxon>
        <taxon>Tremellales</taxon>
        <taxon>Cuniculitremaceae</taxon>
        <taxon>Kockovaella</taxon>
    </lineage>
</organism>
<evidence type="ECO:0000313" key="2">
    <source>
        <dbReference type="Proteomes" id="UP000193218"/>
    </source>
</evidence>
<accession>A0A1Y1UKD7</accession>